<dbReference type="EMBL" id="JAKNCT010000012">
    <property type="protein sequence ID" value="MCG5031684.1"/>
    <property type="molecule type" value="Genomic_DNA"/>
</dbReference>
<sequence>MAAGADRDDLERKFRDYMQSFAEKGHITCPVCGEFAWEYDSSSLATANRIALRCIHCGALLYLDGEFVREKLSEEPEQSDDEDEKAGLASSIYSAIFNH</sequence>
<evidence type="ECO:0000313" key="1">
    <source>
        <dbReference type="EMBL" id="MCG5031684.1"/>
    </source>
</evidence>
<evidence type="ECO:0000313" key="2">
    <source>
        <dbReference type="Proteomes" id="UP001297600"/>
    </source>
</evidence>
<dbReference type="Proteomes" id="UP001297600">
    <property type="component" value="Unassembled WGS sequence"/>
</dbReference>
<protein>
    <submittedName>
        <fullName evidence="1">Uncharacterized protein</fullName>
    </submittedName>
</protein>
<reference evidence="1 2" key="1">
    <citation type="submission" date="2022-02" db="EMBL/GenBank/DDBJ databases">
        <title>Mesosutterella porci, a novel member of the family Sutterellaceae from pig feces.</title>
        <authorList>
            <person name="Wylensek D."/>
            <person name="Clavel T."/>
        </authorList>
    </citation>
    <scope>NUCLEOTIDE SEQUENCE [LARGE SCALE GENOMIC DNA]</scope>
    <source>
        <strain evidence="2">oilRF-744-wt-GAM-9</strain>
    </source>
</reference>
<comment type="caution">
    <text evidence="1">The sequence shown here is derived from an EMBL/GenBank/DDBJ whole genome shotgun (WGS) entry which is preliminary data.</text>
</comment>
<proteinExistence type="predicted"/>
<organism evidence="1 2">
    <name type="scientific">Mesosutterella porci</name>
    <dbReference type="NCBI Taxonomy" id="2915351"/>
    <lineage>
        <taxon>Bacteria</taxon>
        <taxon>Pseudomonadati</taxon>
        <taxon>Pseudomonadota</taxon>
        <taxon>Betaproteobacteria</taxon>
        <taxon>Burkholderiales</taxon>
        <taxon>Sutterellaceae</taxon>
        <taxon>Mesosutterella</taxon>
    </lineage>
</organism>
<keyword evidence="2" id="KW-1185">Reference proteome</keyword>
<dbReference type="RefSeq" id="WP_237980046.1">
    <property type="nucleotide sequence ID" value="NZ_JAKNCT010000012.1"/>
</dbReference>
<name>A0ABS9MTN7_9BURK</name>
<accession>A0ABS9MTN7</accession>
<gene>
    <name evidence="1" type="ORF">MAF45_09560</name>
</gene>